<evidence type="ECO:0000256" key="4">
    <source>
        <dbReference type="ARBA" id="ARBA00022840"/>
    </source>
</evidence>
<evidence type="ECO:0000259" key="7">
    <source>
        <dbReference type="Pfam" id="PF01171"/>
    </source>
</evidence>
<comment type="function">
    <text evidence="6">Ligates lysine onto the cytidine present at position 34 of the AUA codon-specific tRNA(Ile) that contains the anticodon CAU, in an ATP-dependent manner. Cytidine is converted to lysidine, thus changing the amino acid specificity of the tRNA from methionine to isoleucine.</text>
</comment>
<keyword evidence="6" id="KW-0963">Cytoplasm</keyword>
<dbReference type="Pfam" id="PF01171">
    <property type="entry name" value="ATP_bind_3"/>
    <property type="match status" value="1"/>
</dbReference>
<dbReference type="Gene3D" id="3.40.50.620">
    <property type="entry name" value="HUPs"/>
    <property type="match status" value="1"/>
</dbReference>
<dbReference type="InterPro" id="IPR012795">
    <property type="entry name" value="tRNA_Ile_lys_synt_N"/>
</dbReference>
<dbReference type="NCBIfam" id="TIGR02432">
    <property type="entry name" value="lysidine_TilS_N"/>
    <property type="match status" value="1"/>
</dbReference>
<dbReference type="InterPro" id="IPR012094">
    <property type="entry name" value="tRNA_Ile_lys_synt"/>
</dbReference>
<dbReference type="OrthoDB" id="9807403at2"/>
<dbReference type="PANTHER" id="PTHR43033:SF1">
    <property type="entry name" value="TRNA(ILE)-LYSIDINE SYNTHASE-RELATED"/>
    <property type="match status" value="1"/>
</dbReference>
<organism evidence="8 9">
    <name type="scientific">Martelella alba</name>
    <dbReference type="NCBI Taxonomy" id="2590451"/>
    <lineage>
        <taxon>Bacteria</taxon>
        <taxon>Pseudomonadati</taxon>
        <taxon>Pseudomonadota</taxon>
        <taxon>Alphaproteobacteria</taxon>
        <taxon>Hyphomicrobiales</taxon>
        <taxon>Aurantimonadaceae</taxon>
        <taxon>Martelella</taxon>
    </lineage>
</organism>
<evidence type="ECO:0000256" key="1">
    <source>
        <dbReference type="ARBA" id="ARBA00022598"/>
    </source>
</evidence>
<dbReference type="InterPro" id="IPR011063">
    <property type="entry name" value="TilS/TtcA_N"/>
</dbReference>
<comment type="catalytic activity">
    <reaction evidence="5 6">
        <text>cytidine(34) in tRNA(Ile2) + L-lysine + ATP = lysidine(34) in tRNA(Ile2) + AMP + diphosphate + H(+)</text>
        <dbReference type="Rhea" id="RHEA:43744"/>
        <dbReference type="Rhea" id="RHEA-COMP:10625"/>
        <dbReference type="Rhea" id="RHEA-COMP:10670"/>
        <dbReference type="ChEBI" id="CHEBI:15378"/>
        <dbReference type="ChEBI" id="CHEBI:30616"/>
        <dbReference type="ChEBI" id="CHEBI:32551"/>
        <dbReference type="ChEBI" id="CHEBI:33019"/>
        <dbReference type="ChEBI" id="CHEBI:82748"/>
        <dbReference type="ChEBI" id="CHEBI:83665"/>
        <dbReference type="ChEBI" id="CHEBI:456215"/>
        <dbReference type="EC" id="6.3.4.19"/>
    </reaction>
</comment>
<keyword evidence="1 6" id="KW-0436">Ligase</keyword>
<dbReference type="HAMAP" id="MF_01161">
    <property type="entry name" value="tRNA_Ile_lys_synt"/>
    <property type="match status" value="1"/>
</dbReference>
<keyword evidence="2 6" id="KW-0819">tRNA processing</keyword>
<dbReference type="InterPro" id="IPR014729">
    <property type="entry name" value="Rossmann-like_a/b/a_fold"/>
</dbReference>
<keyword evidence="3 6" id="KW-0547">Nucleotide-binding</keyword>
<evidence type="ECO:0000313" key="8">
    <source>
        <dbReference type="EMBL" id="TPW31792.1"/>
    </source>
</evidence>
<accession>A0A506UBL7</accession>
<comment type="subcellular location">
    <subcellularLocation>
        <location evidence="6">Cytoplasm</location>
    </subcellularLocation>
</comment>
<name>A0A506UBL7_9HYPH</name>
<evidence type="ECO:0000313" key="9">
    <source>
        <dbReference type="Proteomes" id="UP000318801"/>
    </source>
</evidence>
<dbReference type="GO" id="GO:0005524">
    <property type="term" value="F:ATP binding"/>
    <property type="evidence" value="ECO:0007669"/>
    <property type="project" value="UniProtKB-UniRule"/>
</dbReference>
<keyword evidence="4 6" id="KW-0067">ATP-binding</keyword>
<comment type="domain">
    <text evidence="6">The N-terminal region contains the highly conserved SGGXDS motif, predicted to be a P-loop motif involved in ATP binding.</text>
</comment>
<dbReference type="SUPFAM" id="SSF52402">
    <property type="entry name" value="Adenine nucleotide alpha hydrolases-like"/>
    <property type="match status" value="1"/>
</dbReference>
<sequence>MDMSETIGPRDPDAVADAFIASLRPAASSSVTTLLVGVSGGSDSVGLMIALKSAIGRLKRDDIRLVAATVDHRLRAESADEAKAVSEICRQMQIEHETLVWNDAASGASVSDRARNARYQLLQDLASRIKAQAIIVAHTFNDQAETVAMRQMRAREGEGLAGMAPAVLVGGRHWLLRPFLSVSRQDIRDGLIARGQAWIDDPTNDDCHYERVRMRQRLDEAARTKLVAVARRQAKERQDVAERAARLIEQAVTVHGAVLAEVDLSVLGTADAGVGSLVLRSLVAVCGGRSFAAGRDVRERLMDVAMSAGDGRMTAGRCVITKKRDRLFIVRENRNLPVLTLDAGESGCWDARFIITNRTASPVRIAAGQITPEEGDGCGLPASVAGQLRCATPNLSIGGGMAEGQGCRDIVVEPYLAPYEKFLPLFDLALANAIATLFRRTSFAEAAMVEHTVEIAS</sequence>
<dbReference type="CDD" id="cd01992">
    <property type="entry name" value="TilS_N"/>
    <property type="match status" value="1"/>
</dbReference>
<proteinExistence type="inferred from homology"/>
<reference evidence="8 9" key="1">
    <citation type="submission" date="2019-06" db="EMBL/GenBank/DDBJ databases">
        <authorList>
            <person name="Li M."/>
        </authorList>
    </citation>
    <scope>NUCLEOTIDE SEQUENCE [LARGE SCALE GENOMIC DNA]</scope>
    <source>
        <strain evidence="8 9">BGMRC2036</strain>
    </source>
</reference>
<feature type="domain" description="tRNA(Ile)-lysidine/2-thiocytidine synthase N-terminal" evidence="7">
    <location>
        <begin position="34"/>
        <end position="216"/>
    </location>
</feature>
<dbReference type="Proteomes" id="UP000318801">
    <property type="component" value="Unassembled WGS sequence"/>
</dbReference>
<evidence type="ECO:0000256" key="6">
    <source>
        <dbReference type="HAMAP-Rule" id="MF_01161"/>
    </source>
</evidence>
<evidence type="ECO:0000256" key="5">
    <source>
        <dbReference type="ARBA" id="ARBA00048539"/>
    </source>
</evidence>
<evidence type="ECO:0000256" key="2">
    <source>
        <dbReference type="ARBA" id="ARBA00022694"/>
    </source>
</evidence>
<comment type="similarity">
    <text evidence="6">Belongs to the tRNA(Ile)-lysidine synthase family.</text>
</comment>
<evidence type="ECO:0000256" key="3">
    <source>
        <dbReference type="ARBA" id="ARBA00022741"/>
    </source>
</evidence>
<keyword evidence="9" id="KW-1185">Reference proteome</keyword>
<dbReference type="GO" id="GO:0032267">
    <property type="term" value="F:tRNA(Ile)-lysidine synthase activity"/>
    <property type="evidence" value="ECO:0007669"/>
    <property type="project" value="UniProtKB-EC"/>
</dbReference>
<dbReference type="EC" id="6.3.4.19" evidence="6"/>
<dbReference type="EMBL" id="VHLG01000003">
    <property type="protein sequence ID" value="TPW31792.1"/>
    <property type="molecule type" value="Genomic_DNA"/>
</dbReference>
<feature type="binding site" evidence="6">
    <location>
        <begin position="39"/>
        <end position="44"/>
    </location>
    <ligand>
        <name>ATP</name>
        <dbReference type="ChEBI" id="CHEBI:30616"/>
    </ligand>
</feature>
<dbReference type="GO" id="GO:0006400">
    <property type="term" value="P:tRNA modification"/>
    <property type="evidence" value="ECO:0007669"/>
    <property type="project" value="UniProtKB-UniRule"/>
</dbReference>
<dbReference type="PANTHER" id="PTHR43033">
    <property type="entry name" value="TRNA(ILE)-LYSIDINE SYNTHASE-RELATED"/>
    <property type="match status" value="1"/>
</dbReference>
<gene>
    <name evidence="6 8" type="primary">tilS</name>
    <name evidence="8" type="ORF">FJU08_08625</name>
</gene>
<comment type="caution">
    <text evidence="8">The sequence shown here is derived from an EMBL/GenBank/DDBJ whole genome shotgun (WGS) entry which is preliminary data.</text>
</comment>
<dbReference type="GO" id="GO:0005737">
    <property type="term" value="C:cytoplasm"/>
    <property type="evidence" value="ECO:0007669"/>
    <property type="project" value="UniProtKB-SubCell"/>
</dbReference>
<protein>
    <recommendedName>
        <fullName evidence="6">tRNA(Ile)-lysidine synthase</fullName>
        <ecNumber evidence="6">6.3.4.19</ecNumber>
    </recommendedName>
    <alternativeName>
        <fullName evidence="6">tRNA(Ile)-2-lysyl-cytidine synthase</fullName>
    </alternativeName>
    <alternativeName>
        <fullName evidence="6">tRNA(Ile)-lysidine synthetase</fullName>
    </alternativeName>
</protein>
<dbReference type="AlphaFoldDB" id="A0A506UBL7"/>